<keyword evidence="2" id="KW-1185">Reference proteome</keyword>
<dbReference type="STRING" id="471704.A0A151JN88"/>
<gene>
    <name evidence="1" type="ORF">ALC57_02703</name>
</gene>
<evidence type="ECO:0000313" key="1">
    <source>
        <dbReference type="EMBL" id="KYN27893.1"/>
    </source>
</evidence>
<dbReference type="Proteomes" id="UP000078492">
    <property type="component" value="Unassembled WGS sequence"/>
</dbReference>
<name>A0A151JN88_9HYME</name>
<accession>A0A151JN88</accession>
<protein>
    <submittedName>
        <fullName evidence="1">Uncharacterized protein</fullName>
    </submittedName>
</protein>
<organism evidence="1 2">
    <name type="scientific">Trachymyrmex cornetzi</name>
    <dbReference type="NCBI Taxonomy" id="471704"/>
    <lineage>
        <taxon>Eukaryota</taxon>
        <taxon>Metazoa</taxon>
        <taxon>Ecdysozoa</taxon>
        <taxon>Arthropoda</taxon>
        <taxon>Hexapoda</taxon>
        <taxon>Insecta</taxon>
        <taxon>Pterygota</taxon>
        <taxon>Neoptera</taxon>
        <taxon>Endopterygota</taxon>
        <taxon>Hymenoptera</taxon>
        <taxon>Apocrita</taxon>
        <taxon>Aculeata</taxon>
        <taxon>Formicoidea</taxon>
        <taxon>Formicidae</taxon>
        <taxon>Myrmicinae</taxon>
        <taxon>Trachymyrmex</taxon>
    </lineage>
</organism>
<reference evidence="1 2" key="1">
    <citation type="submission" date="2015-09" db="EMBL/GenBank/DDBJ databases">
        <title>Trachymyrmex cornetzi WGS genome.</title>
        <authorList>
            <person name="Nygaard S."/>
            <person name="Hu H."/>
            <person name="Boomsma J."/>
            <person name="Zhang G."/>
        </authorList>
    </citation>
    <scope>NUCLEOTIDE SEQUENCE [LARGE SCALE GENOMIC DNA]</scope>
    <source>
        <strain evidence="1">Tcor2-1</strain>
        <tissue evidence="1">Whole body</tissue>
    </source>
</reference>
<dbReference type="AlphaFoldDB" id="A0A151JN88"/>
<dbReference type="EMBL" id="KQ978872">
    <property type="protein sequence ID" value="KYN27893.1"/>
    <property type="molecule type" value="Genomic_DNA"/>
</dbReference>
<proteinExistence type="predicted"/>
<sequence length="155" mass="17483">MFYASSVANSKKKRLESINSLRSAVVLILGPYVGENTLVKRFCISTLKLQPAQPRYDLIWDPKKIFDFNEGIPLELLLRKVAVLLVLTTGHDGKNHIKTLRLSQWIKNTLQESGVDTSIFTAYNSHHASTSAAKKKGVNIDLIRKTTEFFLSDFC</sequence>
<evidence type="ECO:0000313" key="2">
    <source>
        <dbReference type="Proteomes" id="UP000078492"/>
    </source>
</evidence>